<accession>A0A5B7FZG1</accession>
<sequence>MNTPVSHCLLLWLREVETSRRREGRREGPSCQLPPHGSSLSKGTFFCSFTISTLHFNISDSSAVLMLVTVAGIPAHSQQTSAASSRLATAYTIRRTDDSTQTFLRVGSPASTRSLTVALQVCG</sequence>
<proteinExistence type="predicted"/>
<comment type="caution">
    <text evidence="1">The sequence shown here is derived from an EMBL/GenBank/DDBJ whole genome shotgun (WGS) entry which is preliminary data.</text>
</comment>
<dbReference type="EMBL" id="VSRR010009892">
    <property type="protein sequence ID" value="MPC51016.1"/>
    <property type="molecule type" value="Genomic_DNA"/>
</dbReference>
<name>A0A5B7FZG1_PORTR</name>
<evidence type="ECO:0000313" key="1">
    <source>
        <dbReference type="EMBL" id="MPC51016.1"/>
    </source>
</evidence>
<gene>
    <name evidence="1" type="ORF">E2C01_044853</name>
</gene>
<dbReference type="OrthoDB" id="6346795at2759"/>
<protein>
    <submittedName>
        <fullName evidence="1">Uncharacterized protein</fullName>
    </submittedName>
</protein>
<dbReference type="AlphaFoldDB" id="A0A5B7FZG1"/>
<evidence type="ECO:0000313" key="2">
    <source>
        <dbReference type="Proteomes" id="UP000324222"/>
    </source>
</evidence>
<reference evidence="1 2" key="1">
    <citation type="submission" date="2019-05" db="EMBL/GenBank/DDBJ databases">
        <title>Another draft genome of Portunus trituberculatus and its Hox gene families provides insights of decapod evolution.</title>
        <authorList>
            <person name="Jeong J.-H."/>
            <person name="Song I."/>
            <person name="Kim S."/>
            <person name="Choi T."/>
            <person name="Kim D."/>
            <person name="Ryu S."/>
            <person name="Kim W."/>
        </authorList>
    </citation>
    <scope>NUCLEOTIDE SEQUENCE [LARGE SCALE GENOMIC DNA]</scope>
    <source>
        <tissue evidence="1">Muscle</tissue>
    </source>
</reference>
<organism evidence="1 2">
    <name type="scientific">Portunus trituberculatus</name>
    <name type="common">Swimming crab</name>
    <name type="synonym">Neptunus trituberculatus</name>
    <dbReference type="NCBI Taxonomy" id="210409"/>
    <lineage>
        <taxon>Eukaryota</taxon>
        <taxon>Metazoa</taxon>
        <taxon>Ecdysozoa</taxon>
        <taxon>Arthropoda</taxon>
        <taxon>Crustacea</taxon>
        <taxon>Multicrustacea</taxon>
        <taxon>Malacostraca</taxon>
        <taxon>Eumalacostraca</taxon>
        <taxon>Eucarida</taxon>
        <taxon>Decapoda</taxon>
        <taxon>Pleocyemata</taxon>
        <taxon>Brachyura</taxon>
        <taxon>Eubrachyura</taxon>
        <taxon>Portunoidea</taxon>
        <taxon>Portunidae</taxon>
        <taxon>Portuninae</taxon>
        <taxon>Portunus</taxon>
    </lineage>
</organism>
<dbReference type="Proteomes" id="UP000324222">
    <property type="component" value="Unassembled WGS sequence"/>
</dbReference>
<keyword evidence="2" id="KW-1185">Reference proteome</keyword>